<dbReference type="GO" id="GO:0006508">
    <property type="term" value="P:proteolysis"/>
    <property type="evidence" value="ECO:0007669"/>
    <property type="project" value="UniProtKB-KW"/>
</dbReference>
<dbReference type="InterPro" id="IPR034197">
    <property type="entry name" value="Peptidases_S8_3"/>
</dbReference>
<dbReference type="InterPro" id="IPR010259">
    <property type="entry name" value="S8pro/Inhibitor_I9"/>
</dbReference>
<keyword evidence="2 7" id="KW-0645">Protease</keyword>
<dbReference type="InterPro" id="IPR036852">
    <property type="entry name" value="Peptidase_S8/S53_dom_sf"/>
</dbReference>
<evidence type="ECO:0000313" key="13">
    <source>
        <dbReference type="Proteomes" id="UP001180020"/>
    </source>
</evidence>
<evidence type="ECO:0008006" key="14">
    <source>
        <dbReference type="Google" id="ProtNLM"/>
    </source>
</evidence>
<feature type="active site" description="Charge relay system" evidence="6 7">
    <location>
        <position position="467"/>
    </location>
</feature>
<reference evidence="12" key="2">
    <citation type="submission" date="2023-06" db="EMBL/GenBank/DDBJ databases">
        <authorList>
            <person name="Ma L."/>
            <person name="Liu K.-W."/>
            <person name="Li Z."/>
            <person name="Hsiao Y.-Y."/>
            <person name="Qi Y."/>
            <person name="Fu T."/>
            <person name="Tang G."/>
            <person name="Zhang D."/>
            <person name="Sun W.-H."/>
            <person name="Liu D.-K."/>
            <person name="Li Y."/>
            <person name="Chen G.-Z."/>
            <person name="Liu X.-D."/>
            <person name="Liao X.-Y."/>
            <person name="Jiang Y.-T."/>
            <person name="Yu X."/>
            <person name="Hao Y."/>
            <person name="Huang J."/>
            <person name="Zhao X.-W."/>
            <person name="Ke S."/>
            <person name="Chen Y.-Y."/>
            <person name="Wu W.-L."/>
            <person name="Hsu J.-L."/>
            <person name="Lin Y.-F."/>
            <person name="Huang M.-D."/>
            <person name="Li C.-Y."/>
            <person name="Huang L."/>
            <person name="Wang Z.-W."/>
            <person name="Zhao X."/>
            <person name="Zhong W.-Y."/>
            <person name="Peng D.-H."/>
            <person name="Ahmad S."/>
            <person name="Lan S."/>
            <person name="Zhang J.-S."/>
            <person name="Tsai W.-C."/>
            <person name="Van De Peer Y."/>
            <person name="Liu Z.-J."/>
        </authorList>
    </citation>
    <scope>NUCLEOTIDE SEQUENCE</scope>
    <source>
        <strain evidence="12">CP</strain>
        <tissue evidence="12">Leaves</tissue>
    </source>
</reference>
<keyword evidence="13" id="KW-1185">Reference proteome</keyword>
<dbReference type="Gene3D" id="3.40.50.200">
    <property type="entry name" value="Peptidase S8/S53 domain"/>
    <property type="match status" value="1"/>
</dbReference>
<dbReference type="InterPro" id="IPR015500">
    <property type="entry name" value="Peptidase_S8_subtilisin-rel"/>
</dbReference>
<dbReference type="InterPro" id="IPR041469">
    <property type="entry name" value="Subtilisin-like_FN3"/>
</dbReference>
<evidence type="ECO:0000313" key="12">
    <source>
        <dbReference type="EMBL" id="KAK1299408.1"/>
    </source>
</evidence>
<dbReference type="InterPro" id="IPR000209">
    <property type="entry name" value="Peptidase_S8/S53_dom"/>
</dbReference>
<dbReference type="Gene3D" id="3.50.30.30">
    <property type="match status" value="1"/>
</dbReference>
<comment type="caution">
    <text evidence="12">The sequence shown here is derived from an EMBL/GenBank/DDBJ whole genome shotgun (WGS) entry which is preliminary data.</text>
</comment>
<comment type="similarity">
    <text evidence="1 7">Belongs to the peptidase S8 family.</text>
</comment>
<dbReference type="Gene3D" id="2.60.40.2310">
    <property type="match status" value="1"/>
</dbReference>
<evidence type="ECO:0000259" key="11">
    <source>
        <dbReference type="Pfam" id="PF17766"/>
    </source>
</evidence>
<gene>
    <name evidence="12" type="ORF">QJS10_CPB14g01674</name>
</gene>
<evidence type="ECO:0000259" key="9">
    <source>
        <dbReference type="Pfam" id="PF00082"/>
    </source>
</evidence>
<name>A0AAV9DGZ7_ACOCL</name>
<feature type="domain" description="Peptidase S8/S53" evidence="9">
    <location>
        <begin position="77"/>
        <end position="517"/>
    </location>
</feature>
<proteinExistence type="inferred from homology"/>
<accession>A0AAV9DGZ7</accession>
<dbReference type="Pfam" id="PF17766">
    <property type="entry name" value="fn3_6"/>
    <property type="match status" value="1"/>
</dbReference>
<evidence type="ECO:0000256" key="6">
    <source>
        <dbReference type="PIRSR" id="PIRSR615500-1"/>
    </source>
</evidence>
<dbReference type="Proteomes" id="UP001180020">
    <property type="component" value="Unassembled WGS sequence"/>
</dbReference>
<feature type="domain" description="Subtilisin-like protease fibronectin type-III" evidence="11">
    <location>
        <begin position="573"/>
        <end position="665"/>
    </location>
</feature>
<evidence type="ECO:0000256" key="2">
    <source>
        <dbReference type="ARBA" id="ARBA00022670"/>
    </source>
</evidence>
<sequence length="696" mass="74113">MAKMIESISASESLVRSYGRTFNGFAAKLTHQQKQKLGDMQGIVSVFESRTLKTHTTRSWDFLGLTRKVPRRHTHESDIVVGMLDTGVWPESESFNDKGLGPPPKRWRGACHNMTCNNKIIGARFYNARSLYVRGDVPSPRDTAGHGTHTASTAAGSAVSGASFSGLARGTARGAVPSARIAVYKVCWDFGCEDQDILAAFDDAIADGVDVISISAGGSSGTDYTVDPIAIGSFHAMRAGILTSASAGNEGPHKGTASNVAPWLVSVAASTIDRRIVTRMEIGNHKRIMGHSINTFSTAKKLIPFIYAGDAAVDKNDTGAGSCFNTLDKKLVKGKIVLCDAASDASVPLAAGAGGVVMAESYQPDVPFAYPLPTTSIRPEDGLHLLNYLNKTRNPVAKIFKSEQVVDETAPNVASFSSRGPNLITPDILKPDVSAPGLAILAAWSPKGTVAPGDTRSVMYNIESGTSMSCPHVTGTAVYIKSFHPTWSPAAIASAMVTTATPMNVARNPDAELAYGAGQIDPVKAVHPGLIYDAGEADFIQMLCNQGYNTTSIRLMTGHHSSCSTIKKGSVRDLNYPSMAAKVGPKKRFTVRFNRTVKNVGSARSTYRAVVRASRGVHVRVEPNVLCFHELNQKLKFVVTVSGGGLPEGSVASASVVWSDGRHSIAKWAKDTPYMGTRLDGDRVAPRGADTHQPPR</sequence>
<keyword evidence="3" id="KW-0732">Signal</keyword>
<feature type="active site" description="Charge relay system" evidence="6 7">
    <location>
        <position position="146"/>
    </location>
</feature>
<dbReference type="CDD" id="cd02120">
    <property type="entry name" value="PA_subtilisin_like"/>
    <property type="match status" value="1"/>
</dbReference>
<dbReference type="PROSITE" id="PS51892">
    <property type="entry name" value="SUBTILASE"/>
    <property type="match status" value="1"/>
</dbReference>
<dbReference type="PRINTS" id="PR00723">
    <property type="entry name" value="SUBTILISIN"/>
</dbReference>
<dbReference type="Pfam" id="PF00082">
    <property type="entry name" value="Peptidase_S8"/>
    <property type="match status" value="1"/>
</dbReference>
<evidence type="ECO:0000256" key="7">
    <source>
        <dbReference type="PROSITE-ProRule" id="PRU01240"/>
    </source>
</evidence>
<dbReference type="FunFam" id="3.40.50.200:FF:000006">
    <property type="entry name" value="Subtilisin-like protease SBT1.5"/>
    <property type="match status" value="1"/>
</dbReference>
<evidence type="ECO:0000256" key="1">
    <source>
        <dbReference type="ARBA" id="ARBA00011073"/>
    </source>
</evidence>
<dbReference type="CDD" id="cd04852">
    <property type="entry name" value="Peptidases_S8_3"/>
    <property type="match status" value="1"/>
</dbReference>
<evidence type="ECO:0000256" key="5">
    <source>
        <dbReference type="ARBA" id="ARBA00022825"/>
    </source>
</evidence>
<organism evidence="12 13">
    <name type="scientific">Acorus calamus</name>
    <name type="common">Sweet flag</name>
    <dbReference type="NCBI Taxonomy" id="4465"/>
    <lineage>
        <taxon>Eukaryota</taxon>
        <taxon>Viridiplantae</taxon>
        <taxon>Streptophyta</taxon>
        <taxon>Embryophyta</taxon>
        <taxon>Tracheophyta</taxon>
        <taxon>Spermatophyta</taxon>
        <taxon>Magnoliopsida</taxon>
        <taxon>Liliopsida</taxon>
        <taxon>Acoraceae</taxon>
        <taxon>Acorus</taxon>
    </lineage>
</organism>
<keyword evidence="5 7" id="KW-0720">Serine protease</keyword>
<keyword evidence="4 7" id="KW-0378">Hydrolase</keyword>
<dbReference type="InterPro" id="IPR023828">
    <property type="entry name" value="Peptidase_S8_Ser-AS"/>
</dbReference>
<dbReference type="Gene3D" id="3.30.70.80">
    <property type="entry name" value="Peptidase S8 propeptide/proteinase inhibitor I9"/>
    <property type="match status" value="1"/>
</dbReference>
<dbReference type="GO" id="GO:0004252">
    <property type="term" value="F:serine-type endopeptidase activity"/>
    <property type="evidence" value="ECO:0007669"/>
    <property type="project" value="UniProtKB-UniRule"/>
</dbReference>
<dbReference type="InterPro" id="IPR045051">
    <property type="entry name" value="SBT"/>
</dbReference>
<reference evidence="12" key="1">
    <citation type="journal article" date="2023" name="Nat. Commun.">
        <title>Diploid and tetraploid genomes of Acorus and the evolution of monocots.</title>
        <authorList>
            <person name="Ma L."/>
            <person name="Liu K.W."/>
            <person name="Li Z."/>
            <person name="Hsiao Y.Y."/>
            <person name="Qi Y."/>
            <person name="Fu T."/>
            <person name="Tang G.D."/>
            <person name="Zhang D."/>
            <person name="Sun W.H."/>
            <person name="Liu D.K."/>
            <person name="Li Y."/>
            <person name="Chen G.Z."/>
            <person name="Liu X.D."/>
            <person name="Liao X.Y."/>
            <person name="Jiang Y.T."/>
            <person name="Yu X."/>
            <person name="Hao Y."/>
            <person name="Huang J."/>
            <person name="Zhao X.W."/>
            <person name="Ke S."/>
            <person name="Chen Y.Y."/>
            <person name="Wu W.L."/>
            <person name="Hsu J.L."/>
            <person name="Lin Y.F."/>
            <person name="Huang M.D."/>
            <person name="Li C.Y."/>
            <person name="Huang L."/>
            <person name="Wang Z.W."/>
            <person name="Zhao X."/>
            <person name="Zhong W.Y."/>
            <person name="Peng D.H."/>
            <person name="Ahmad S."/>
            <person name="Lan S."/>
            <person name="Zhang J.S."/>
            <person name="Tsai W.C."/>
            <person name="Van de Peer Y."/>
            <person name="Liu Z.J."/>
        </authorList>
    </citation>
    <scope>NUCLEOTIDE SEQUENCE</scope>
    <source>
        <strain evidence="12">CP</strain>
    </source>
</reference>
<evidence type="ECO:0000256" key="4">
    <source>
        <dbReference type="ARBA" id="ARBA00022801"/>
    </source>
</evidence>
<evidence type="ECO:0000256" key="3">
    <source>
        <dbReference type="ARBA" id="ARBA00022729"/>
    </source>
</evidence>
<dbReference type="PROSITE" id="PS00138">
    <property type="entry name" value="SUBTILASE_SER"/>
    <property type="match status" value="1"/>
</dbReference>
<dbReference type="Pfam" id="PF05922">
    <property type="entry name" value="Inhibitor_I9"/>
    <property type="match status" value="1"/>
</dbReference>
<dbReference type="AlphaFoldDB" id="A0AAV9DGZ7"/>
<feature type="region of interest" description="Disordered" evidence="8">
    <location>
        <begin position="677"/>
        <end position="696"/>
    </location>
</feature>
<feature type="active site" description="Charge relay system" evidence="6 7">
    <location>
        <position position="85"/>
    </location>
</feature>
<feature type="domain" description="Inhibitor I9" evidence="10">
    <location>
        <begin position="8"/>
        <end position="55"/>
    </location>
</feature>
<dbReference type="EMBL" id="JAUJYO010000014">
    <property type="protein sequence ID" value="KAK1299408.1"/>
    <property type="molecule type" value="Genomic_DNA"/>
</dbReference>
<dbReference type="PANTHER" id="PTHR10795">
    <property type="entry name" value="PROPROTEIN CONVERTASE SUBTILISIN/KEXIN"/>
    <property type="match status" value="1"/>
</dbReference>
<dbReference type="SUPFAM" id="SSF52743">
    <property type="entry name" value="Subtilisin-like"/>
    <property type="match status" value="1"/>
</dbReference>
<evidence type="ECO:0000259" key="10">
    <source>
        <dbReference type="Pfam" id="PF05922"/>
    </source>
</evidence>
<evidence type="ECO:0000256" key="8">
    <source>
        <dbReference type="SAM" id="MobiDB-lite"/>
    </source>
</evidence>
<protein>
    <recommendedName>
        <fullName evidence="14">Cucumisin</fullName>
    </recommendedName>
</protein>
<dbReference type="InterPro" id="IPR037045">
    <property type="entry name" value="S8pro/Inhibitor_I9_sf"/>
</dbReference>